<reference evidence="3" key="1">
    <citation type="journal article" date="2017" name="Med. Chem. Commun.">
        <title>Nonomuraea sp. ATCC 55076 harbours the largest actinomycete chromosome to date and the kistamicin biosynthetic gene cluster.</title>
        <authorList>
            <person name="Nazari B."/>
            <person name="Forneris C.C."/>
            <person name="Gibson M.I."/>
            <person name="Moon K."/>
            <person name="Schramma K.R."/>
            <person name="Seyedsayamdost M.R."/>
        </authorList>
    </citation>
    <scope>NUCLEOTIDE SEQUENCE [LARGE SCALE GENOMIC DNA]</scope>
    <source>
        <strain evidence="3">ATCC 55076</strain>
    </source>
</reference>
<dbReference type="AlphaFoldDB" id="A0A1U9ZX20"/>
<evidence type="ECO:0000313" key="2">
    <source>
        <dbReference type="EMBL" id="AQZ62487.1"/>
    </source>
</evidence>
<keyword evidence="3" id="KW-1185">Reference proteome</keyword>
<accession>A0A1U9ZX20</accession>
<dbReference type="Proteomes" id="UP000190797">
    <property type="component" value="Chromosome"/>
</dbReference>
<organism evidence="2 3">
    <name type="scientific">[Actinomadura] parvosata subsp. kistnae</name>
    <dbReference type="NCBI Taxonomy" id="1909395"/>
    <lineage>
        <taxon>Bacteria</taxon>
        <taxon>Bacillati</taxon>
        <taxon>Actinomycetota</taxon>
        <taxon>Actinomycetes</taxon>
        <taxon>Streptosporangiales</taxon>
        <taxon>Streptosporangiaceae</taxon>
        <taxon>Nonomuraea</taxon>
    </lineage>
</organism>
<evidence type="ECO:0000256" key="1">
    <source>
        <dbReference type="SAM" id="SignalP"/>
    </source>
</evidence>
<evidence type="ECO:0008006" key="4">
    <source>
        <dbReference type="Google" id="ProtNLM"/>
    </source>
</evidence>
<sequence>MTVKRIATIAGATLLATTTLTAPAQASFPFSCETGRVIPSDDGSLHVSGENCNSPVHSGGVNAEVTIRTGPAAGKYLCGLVLTYELHNNLGGFDCHPI</sequence>
<keyword evidence="1" id="KW-0732">Signal</keyword>
<dbReference type="EMBL" id="CP017717">
    <property type="protein sequence ID" value="AQZ62487.1"/>
    <property type="molecule type" value="Genomic_DNA"/>
</dbReference>
<protein>
    <recommendedName>
        <fullName evidence="4">Secreted protein</fullName>
    </recommendedName>
</protein>
<feature type="signal peptide" evidence="1">
    <location>
        <begin position="1"/>
        <end position="26"/>
    </location>
</feature>
<dbReference type="RefSeq" id="WP_080038645.1">
    <property type="nucleotide sequence ID" value="NZ_CP017717.1"/>
</dbReference>
<feature type="chain" id="PRO_5011962374" description="Secreted protein" evidence="1">
    <location>
        <begin position="27"/>
        <end position="98"/>
    </location>
</feature>
<evidence type="ECO:0000313" key="3">
    <source>
        <dbReference type="Proteomes" id="UP000190797"/>
    </source>
</evidence>
<gene>
    <name evidence="2" type="ORF">BKM31_14360</name>
</gene>
<name>A0A1U9ZX20_9ACTN</name>
<proteinExistence type="predicted"/>
<dbReference type="KEGG" id="noa:BKM31_14360"/>